<dbReference type="InterPro" id="IPR016174">
    <property type="entry name" value="Di-haem_cyt_TM"/>
</dbReference>
<dbReference type="SUPFAM" id="SSF81342">
    <property type="entry name" value="Transmembrane di-heme cytochromes"/>
    <property type="match status" value="1"/>
</dbReference>
<evidence type="ECO:0000259" key="20">
    <source>
        <dbReference type="PROSITE" id="PS51003"/>
    </source>
</evidence>
<evidence type="ECO:0000256" key="7">
    <source>
        <dbReference type="ARBA" id="ARBA00022692"/>
    </source>
</evidence>
<dbReference type="SUPFAM" id="SSF81648">
    <property type="entry name" value="a domain/subunit of cytochrome bc1 complex (Ubiquinol-cytochrome c reductase)"/>
    <property type="match status" value="1"/>
</dbReference>
<reference evidence="21" key="1">
    <citation type="journal article" date="2019" name="Mol. Phylogenet. Evol.">
        <title>A mitochondrial genome phylogeny of Mytilidae (Bivalvia: Mytilida).</title>
        <authorList>
            <person name="Lee Y."/>
            <person name="Kwak H."/>
            <person name="Shin J."/>
            <person name="Kim S.C."/>
            <person name="Kim T."/>
            <person name="Park J.K."/>
        </authorList>
    </citation>
    <scope>NUCLEOTIDE SEQUENCE</scope>
</reference>
<organism evidence="21">
    <name type="scientific">Septifer bilocularis</name>
    <dbReference type="NCBI Taxonomy" id="102393"/>
    <lineage>
        <taxon>Eukaryota</taxon>
        <taxon>Metazoa</taxon>
        <taxon>Spiralia</taxon>
        <taxon>Lophotrochozoa</taxon>
        <taxon>Mollusca</taxon>
        <taxon>Bivalvia</taxon>
        <taxon>Autobranchia</taxon>
        <taxon>Pteriomorphia</taxon>
        <taxon>Mytilida</taxon>
        <taxon>Mytiloidea</taxon>
        <taxon>Mytilidae</taxon>
        <taxon>Mytilinae</taxon>
        <taxon>Septifer</taxon>
    </lineage>
</organism>
<feature type="transmembrane region" description="Helical" evidence="18">
    <location>
        <begin position="142"/>
        <end position="161"/>
    </location>
</feature>
<keyword evidence="9" id="KW-0999">Mitochondrion inner membrane</keyword>
<evidence type="ECO:0000256" key="4">
    <source>
        <dbReference type="ARBA" id="ARBA00022448"/>
    </source>
</evidence>
<evidence type="ECO:0000256" key="8">
    <source>
        <dbReference type="ARBA" id="ARBA00022723"/>
    </source>
</evidence>
<evidence type="ECO:0000256" key="1">
    <source>
        <dbReference type="ARBA" id="ARBA00002566"/>
    </source>
</evidence>
<protein>
    <recommendedName>
        <fullName evidence="3 18">Cytochrome b</fullName>
    </recommendedName>
</protein>
<dbReference type="CDD" id="cd00284">
    <property type="entry name" value="Cytochrome_b_N"/>
    <property type="match status" value="1"/>
</dbReference>
<evidence type="ECO:0000256" key="16">
    <source>
        <dbReference type="PIRSR" id="PIRSR038885-1"/>
    </source>
</evidence>
<feature type="domain" description="Cytochrome b/b6 N-terminal region profile" evidence="19">
    <location>
        <begin position="4"/>
        <end position="213"/>
    </location>
</feature>
<gene>
    <name evidence="21" type="primary">cytb</name>
</gene>
<feature type="transmembrane region" description="Helical" evidence="18">
    <location>
        <begin position="112"/>
        <end position="136"/>
    </location>
</feature>
<dbReference type="Pfam" id="PF00032">
    <property type="entry name" value="Cytochrom_B_C"/>
    <property type="match status" value="1"/>
</dbReference>
<feature type="transmembrane region" description="Helical" evidence="18">
    <location>
        <begin position="294"/>
        <end position="312"/>
    </location>
</feature>
<evidence type="ECO:0000256" key="2">
    <source>
        <dbReference type="ARBA" id="ARBA00004448"/>
    </source>
</evidence>
<keyword evidence="4 18" id="KW-0813">Transport</keyword>
<dbReference type="Gene3D" id="1.20.810.10">
    <property type="entry name" value="Cytochrome Bc1 Complex, Chain C"/>
    <property type="match status" value="1"/>
</dbReference>
<dbReference type="PROSITE" id="PS51002">
    <property type="entry name" value="CYTB_NTER"/>
    <property type="match status" value="1"/>
</dbReference>
<evidence type="ECO:0000256" key="6">
    <source>
        <dbReference type="ARBA" id="ARBA00022660"/>
    </source>
</evidence>
<keyword evidence="15 18" id="KW-0472">Membrane</keyword>
<feature type="binding site" description="axial binding residue" evidence="17">
    <location>
        <position position="186"/>
    </location>
    <ligand>
        <name>heme b</name>
        <dbReference type="ChEBI" id="CHEBI:60344"/>
        <label>b562</label>
    </ligand>
    <ligandPart>
        <name>Fe</name>
        <dbReference type="ChEBI" id="CHEBI:18248"/>
    </ligandPart>
</feature>
<keyword evidence="6 18" id="KW-0679">Respiratory chain</keyword>
<evidence type="ECO:0000256" key="13">
    <source>
        <dbReference type="ARBA" id="ARBA00023075"/>
    </source>
</evidence>
<comment type="cofactor">
    <cofactor evidence="17">
        <name>heme</name>
        <dbReference type="ChEBI" id="CHEBI:30413"/>
    </cofactor>
    <text evidence="17">Binds 2 heme groups non-covalently.</text>
</comment>
<dbReference type="RefSeq" id="YP_009681521.1">
    <property type="nucleotide sequence ID" value="NC_044131.1"/>
</dbReference>
<feature type="transmembrane region" description="Helical" evidence="18">
    <location>
        <begin position="81"/>
        <end position="100"/>
    </location>
</feature>
<comment type="subcellular location">
    <subcellularLocation>
        <location evidence="2">Mitochondrion inner membrane</location>
        <topology evidence="2">Multi-pass membrane protein</topology>
    </subcellularLocation>
</comment>
<keyword evidence="11 18" id="KW-1133">Transmembrane helix</keyword>
<feature type="transmembrane region" description="Helical" evidence="18">
    <location>
        <begin position="233"/>
        <end position="249"/>
    </location>
</feature>
<dbReference type="GO" id="GO:0046872">
    <property type="term" value="F:metal ion binding"/>
    <property type="evidence" value="ECO:0007669"/>
    <property type="project" value="UniProtKB-UniRule"/>
</dbReference>
<feature type="binding site" description="axial binding residue" evidence="17">
    <location>
        <position position="87"/>
    </location>
    <ligand>
        <name>heme b</name>
        <dbReference type="ChEBI" id="CHEBI:60344"/>
        <label>b562</label>
    </ligand>
    <ligandPart>
        <name>Fe</name>
        <dbReference type="ChEBI" id="CHEBI:18248"/>
    </ligandPart>
</feature>
<feature type="transmembrane region" description="Helical" evidence="18">
    <location>
        <begin position="356"/>
        <end position="376"/>
    </location>
</feature>
<dbReference type="GO" id="GO:0016491">
    <property type="term" value="F:oxidoreductase activity"/>
    <property type="evidence" value="ECO:0007669"/>
    <property type="project" value="UniProtKB-UniRule"/>
</dbReference>
<evidence type="ECO:0000256" key="3">
    <source>
        <dbReference type="ARBA" id="ARBA00013531"/>
    </source>
</evidence>
<evidence type="ECO:0000256" key="15">
    <source>
        <dbReference type="ARBA" id="ARBA00023136"/>
    </source>
</evidence>
<evidence type="ECO:0000256" key="11">
    <source>
        <dbReference type="ARBA" id="ARBA00022989"/>
    </source>
</evidence>
<comment type="cofactor">
    <cofactor evidence="18">
        <name>heme b</name>
        <dbReference type="ChEBI" id="CHEBI:60344"/>
    </cofactor>
    <text evidence="18">Binds 2 heme groups non-covalently.</text>
</comment>
<evidence type="ECO:0000256" key="5">
    <source>
        <dbReference type="ARBA" id="ARBA00022617"/>
    </source>
</evidence>
<dbReference type="AlphaFoldDB" id="A0A516EZL5"/>
<keyword evidence="14 18" id="KW-0496">Mitochondrion</keyword>
<dbReference type="PANTHER" id="PTHR19271:SF16">
    <property type="entry name" value="CYTOCHROME B"/>
    <property type="match status" value="1"/>
</dbReference>
<evidence type="ECO:0000256" key="14">
    <source>
        <dbReference type="ARBA" id="ARBA00023128"/>
    </source>
</evidence>
<accession>A0A516EZL5</accession>
<dbReference type="PIRSF" id="PIRSF038885">
    <property type="entry name" value="COB"/>
    <property type="match status" value="1"/>
</dbReference>
<dbReference type="InterPro" id="IPR027387">
    <property type="entry name" value="Cytb/b6-like_sf"/>
</dbReference>
<evidence type="ECO:0000313" key="21">
    <source>
        <dbReference type="EMBL" id="QDO71943.1"/>
    </source>
</evidence>
<evidence type="ECO:0000256" key="10">
    <source>
        <dbReference type="ARBA" id="ARBA00022982"/>
    </source>
</evidence>
<dbReference type="EMBL" id="MK721549">
    <property type="protein sequence ID" value="QDO71943.1"/>
    <property type="molecule type" value="Genomic_DNA"/>
</dbReference>
<dbReference type="InterPro" id="IPR005798">
    <property type="entry name" value="Cyt_b/b6_C"/>
</dbReference>
<evidence type="ECO:0000256" key="18">
    <source>
        <dbReference type="RuleBase" id="RU362117"/>
    </source>
</evidence>
<comment type="similarity">
    <text evidence="18">Belongs to the cytochrome b family.</text>
</comment>
<feature type="binding site" description="axial binding residue" evidence="17">
    <location>
        <position position="101"/>
    </location>
    <ligand>
        <name>heme b</name>
        <dbReference type="ChEBI" id="CHEBI:60344"/>
        <label>b566</label>
    </ligand>
    <ligandPart>
        <name>Fe</name>
        <dbReference type="ChEBI" id="CHEBI:18248"/>
    </ligandPart>
</feature>
<dbReference type="Pfam" id="PF00033">
    <property type="entry name" value="Cytochrome_B"/>
    <property type="match status" value="1"/>
</dbReference>
<feature type="binding site" description="axial binding residue" evidence="17">
    <location>
        <position position="200"/>
    </location>
    <ligand>
        <name>heme b</name>
        <dbReference type="ChEBI" id="CHEBI:60344"/>
        <label>b566</label>
    </ligand>
    <ligandPart>
        <name>Fe</name>
        <dbReference type="ChEBI" id="CHEBI:18248"/>
    </ligandPart>
</feature>
<evidence type="ECO:0000256" key="9">
    <source>
        <dbReference type="ARBA" id="ARBA00022792"/>
    </source>
</evidence>
<feature type="transmembrane region" description="Helical" evidence="18">
    <location>
        <begin position="324"/>
        <end position="344"/>
    </location>
</feature>
<feature type="domain" description="Cytochrome b/b6 C-terminal region profile" evidence="20">
    <location>
        <begin position="214"/>
        <end position="383"/>
    </location>
</feature>
<dbReference type="GO" id="GO:0006122">
    <property type="term" value="P:mitochondrial electron transport, ubiquinol to cytochrome c"/>
    <property type="evidence" value="ECO:0007669"/>
    <property type="project" value="TreeGrafter"/>
</dbReference>
<feature type="transmembrane region" description="Helical" evidence="18">
    <location>
        <begin position="40"/>
        <end position="61"/>
    </location>
</feature>
<dbReference type="GO" id="GO:0045275">
    <property type="term" value="C:respiratory chain complex III"/>
    <property type="evidence" value="ECO:0007669"/>
    <property type="project" value="InterPro"/>
</dbReference>
<dbReference type="GO" id="GO:0008121">
    <property type="term" value="F:quinol-cytochrome-c reductase activity"/>
    <property type="evidence" value="ECO:0007669"/>
    <property type="project" value="InterPro"/>
</dbReference>
<evidence type="ECO:0000256" key="12">
    <source>
        <dbReference type="ARBA" id="ARBA00023004"/>
    </source>
</evidence>
<evidence type="ECO:0000259" key="19">
    <source>
        <dbReference type="PROSITE" id="PS51002"/>
    </source>
</evidence>
<dbReference type="GO" id="GO:0005743">
    <property type="term" value="C:mitochondrial inner membrane"/>
    <property type="evidence" value="ECO:0007669"/>
    <property type="project" value="UniProtKB-SubCell"/>
</dbReference>
<keyword evidence="8 17" id="KW-0479">Metal-binding</keyword>
<keyword evidence="7 18" id="KW-0812">Transmembrane</keyword>
<dbReference type="InterPro" id="IPR030689">
    <property type="entry name" value="Cytochrome_b"/>
</dbReference>
<dbReference type="GeneID" id="41043508"/>
<geneLocation type="mitochondrion" evidence="21"/>
<dbReference type="InterPro" id="IPR036150">
    <property type="entry name" value="Cyt_b/b6_C_sf"/>
</dbReference>
<keyword evidence="13" id="KW-0830">Ubiquinone</keyword>
<proteinExistence type="inferred from homology"/>
<dbReference type="InterPro" id="IPR048259">
    <property type="entry name" value="Cytochrome_b_N_euk/bac"/>
</dbReference>
<feature type="binding site" evidence="16">
    <location>
        <position position="205"/>
    </location>
    <ligand>
        <name>a ubiquinone</name>
        <dbReference type="ChEBI" id="CHEBI:16389"/>
    </ligand>
</feature>
<evidence type="ECO:0000256" key="17">
    <source>
        <dbReference type="PIRSR" id="PIRSR038885-2"/>
    </source>
</evidence>
<dbReference type="PROSITE" id="PS51003">
    <property type="entry name" value="CYTB_CTER"/>
    <property type="match status" value="1"/>
</dbReference>
<name>A0A516EZL5_9BIVA</name>
<sequence length="403" mass="46656">MSPLALPFRKRNKLMKIINNSLYDLPCPINLSVWWSFGSMLGLCLVIQIVTGFMLSTFYTADETMSFDSVIFIMRNVKKGWMFRSIHANGASVFFICIYIHIGRGLYYGSYLYVHVWNIGIMLYLLLMAEAFLGYVLPWGQMSFWGATVITNLMTVIPFFGKTITQWIWGYYTVSNPTLKRFYSFHFIVPFLMVVMSALHLFYLHETGSNNPLGIESDMMCIPFHPFYTVKDLFGFVCLAWGLMFLVCVKPEMLGNVTNYIPANPMKTPKHVKPEWYFLFAYAILRSIPNKSGGICAMLLSILILYLLPFIHTGKFRSLCFYPFNQMIFWCFISIFIGLSYAGYSPPREPWLTCAWYLTLLYFPLIVLNPLSLFVWDWLISPIDKSNGSKSKKIVTIKKAYLK</sequence>
<keyword evidence="5 17" id="KW-0349">Heme</keyword>
<keyword evidence="10 18" id="KW-0249">Electron transport</keyword>
<keyword evidence="12 17" id="KW-0408">Iron</keyword>
<dbReference type="InterPro" id="IPR005797">
    <property type="entry name" value="Cyt_b/b6_N"/>
</dbReference>
<feature type="transmembrane region" description="Helical" evidence="18">
    <location>
        <begin position="182"/>
        <end position="203"/>
    </location>
</feature>
<comment type="function">
    <text evidence="1 18">Component of the ubiquinol-cytochrome c reductase complex (complex III or cytochrome b-c1 complex) that is part of the mitochondrial respiratory chain. The b-c1 complex mediates electron transfer from ubiquinol to cytochrome c. Contributes to the generation of a proton gradient across the mitochondrial membrane that is then used for ATP synthesis.</text>
</comment>
<dbReference type="PANTHER" id="PTHR19271">
    <property type="entry name" value="CYTOCHROME B"/>
    <property type="match status" value="1"/>
</dbReference>